<evidence type="ECO:0000256" key="1">
    <source>
        <dbReference type="ARBA" id="ARBA00023015"/>
    </source>
</evidence>
<reference evidence="7" key="1">
    <citation type="submission" date="2023-07" db="EMBL/GenBank/DDBJ databases">
        <title>Conexibacter stalactiti sp. nov., isolated from stalactites in a lava cave and emended description of the genus Conexibacter.</title>
        <authorList>
            <person name="Lee S.D."/>
        </authorList>
    </citation>
    <scope>NUCLEOTIDE SEQUENCE [LARGE SCALE GENOMIC DNA]</scope>
    <source>
        <strain evidence="7">KCTC 39840</strain>
    </source>
</reference>
<dbReference type="Pfam" id="PF00440">
    <property type="entry name" value="TetR_N"/>
    <property type="match status" value="1"/>
</dbReference>
<sequence length="203" mass="22033">MTDAGVRDRSTAGPGLRERKRAAAKAHVAEVAIGLFFERGYGEVSITEICEVAGVARRSFFRYFATKEDALLEPIRAMADLFEGAIAGAPAELDDGAALDHALRALGVHVVEQWAWLEHYFRMIEETAALAAAPELQLAGRERAVAGELLRRRGETGAADWRLRLRVGCGIAAFRVWLDDMRAGAAVEPVAHLDRVLAALRAG</sequence>
<evidence type="ECO:0000256" key="2">
    <source>
        <dbReference type="ARBA" id="ARBA00023125"/>
    </source>
</evidence>
<dbReference type="InterPro" id="IPR009057">
    <property type="entry name" value="Homeodomain-like_sf"/>
</dbReference>
<keyword evidence="3" id="KW-0804">Transcription</keyword>
<reference evidence="6 7" key="2">
    <citation type="submission" date="2023-10" db="EMBL/GenBank/DDBJ databases">
        <authorList>
            <person name="Han X.F."/>
        </authorList>
    </citation>
    <scope>NUCLEOTIDE SEQUENCE [LARGE SCALE GENOMIC DNA]</scope>
    <source>
        <strain evidence="6 7">KCTC 39840</strain>
    </source>
</reference>
<name>A0ABU4HK69_9ACTN</name>
<evidence type="ECO:0000313" key="7">
    <source>
        <dbReference type="Proteomes" id="UP001284601"/>
    </source>
</evidence>
<dbReference type="PANTHER" id="PTHR30055">
    <property type="entry name" value="HTH-TYPE TRANSCRIPTIONAL REGULATOR RUTR"/>
    <property type="match status" value="1"/>
</dbReference>
<dbReference type="PROSITE" id="PS50977">
    <property type="entry name" value="HTH_TETR_2"/>
    <property type="match status" value="1"/>
</dbReference>
<organism evidence="6 7">
    <name type="scientific">Conexibacter stalactiti</name>
    <dbReference type="NCBI Taxonomy" id="1940611"/>
    <lineage>
        <taxon>Bacteria</taxon>
        <taxon>Bacillati</taxon>
        <taxon>Actinomycetota</taxon>
        <taxon>Thermoleophilia</taxon>
        <taxon>Solirubrobacterales</taxon>
        <taxon>Conexibacteraceae</taxon>
        <taxon>Conexibacter</taxon>
    </lineage>
</organism>
<dbReference type="InterPro" id="IPR023772">
    <property type="entry name" value="DNA-bd_HTH_TetR-type_CS"/>
</dbReference>
<dbReference type="SUPFAM" id="SSF46689">
    <property type="entry name" value="Homeodomain-like"/>
    <property type="match status" value="1"/>
</dbReference>
<proteinExistence type="predicted"/>
<keyword evidence="1" id="KW-0805">Transcription regulation</keyword>
<evidence type="ECO:0000259" key="5">
    <source>
        <dbReference type="PROSITE" id="PS50977"/>
    </source>
</evidence>
<accession>A0ABU4HK69</accession>
<dbReference type="Gene3D" id="1.10.357.10">
    <property type="entry name" value="Tetracycline Repressor, domain 2"/>
    <property type="match status" value="1"/>
</dbReference>
<gene>
    <name evidence="6" type="ORF">R7226_02035</name>
</gene>
<protein>
    <submittedName>
        <fullName evidence="6">Helix-turn-helix domain-containing protein</fullName>
    </submittedName>
</protein>
<keyword evidence="2 4" id="KW-0238">DNA-binding</keyword>
<comment type="caution">
    <text evidence="6">The sequence shown here is derived from an EMBL/GenBank/DDBJ whole genome shotgun (WGS) entry which is preliminary data.</text>
</comment>
<dbReference type="PRINTS" id="PR00455">
    <property type="entry name" value="HTHTETR"/>
</dbReference>
<evidence type="ECO:0000256" key="4">
    <source>
        <dbReference type="PROSITE-ProRule" id="PRU00335"/>
    </source>
</evidence>
<evidence type="ECO:0000256" key="3">
    <source>
        <dbReference type="ARBA" id="ARBA00023163"/>
    </source>
</evidence>
<evidence type="ECO:0000313" key="6">
    <source>
        <dbReference type="EMBL" id="MDW5593099.1"/>
    </source>
</evidence>
<keyword evidence="7" id="KW-1185">Reference proteome</keyword>
<dbReference type="InterPro" id="IPR001647">
    <property type="entry name" value="HTH_TetR"/>
</dbReference>
<feature type="domain" description="HTH tetR-type" evidence="5">
    <location>
        <begin position="22"/>
        <end position="82"/>
    </location>
</feature>
<dbReference type="InterPro" id="IPR050109">
    <property type="entry name" value="HTH-type_TetR-like_transc_reg"/>
</dbReference>
<dbReference type="PROSITE" id="PS01081">
    <property type="entry name" value="HTH_TETR_1"/>
    <property type="match status" value="1"/>
</dbReference>
<dbReference type="PANTHER" id="PTHR30055:SF234">
    <property type="entry name" value="HTH-TYPE TRANSCRIPTIONAL REGULATOR BETI"/>
    <property type="match status" value="1"/>
</dbReference>
<dbReference type="Proteomes" id="UP001284601">
    <property type="component" value="Unassembled WGS sequence"/>
</dbReference>
<dbReference type="EMBL" id="JAWSTH010000002">
    <property type="protein sequence ID" value="MDW5593099.1"/>
    <property type="molecule type" value="Genomic_DNA"/>
</dbReference>
<feature type="DNA-binding region" description="H-T-H motif" evidence="4">
    <location>
        <begin position="45"/>
        <end position="64"/>
    </location>
</feature>
<dbReference type="RefSeq" id="WP_318595362.1">
    <property type="nucleotide sequence ID" value="NZ_JAWSTH010000002.1"/>
</dbReference>